<gene>
    <name evidence="3" type="ORF">F4556_000620</name>
</gene>
<dbReference type="InterPro" id="IPR029063">
    <property type="entry name" value="SAM-dependent_MTases_sf"/>
</dbReference>
<dbReference type="AlphaFoldDB" id="A0A7W7S741"/>
<dbReference type="GO" id="GO:0032259">
    <property type="term" value="P:methylation"/>
    <property type="evidence" value="ECO:0007669"/>
    <property type="project" value="UniProtKB-KW"/>
</dbReference>
<keyword evidence="3" id="KW-0830">Ubiquinone</keyword>
<evidence type="ECO:0000313" key="3">
    <source>
        <dbReference type="EMBL" id="MBB4945085.1"/>
    </source>
</evidence>
<proteinExistence type="predicted"/>
<dbReference type="EMBL" id="JACHJR010000001">
    <property type="protein sequence ID" value="MBB4945085.1"/>
    <property type="molecule type" value="Genomic_DNA"/>
</dbReference>
<dbReference type="Proteomes" id="UP000573327">
    <property type="component" value="Unassembled WGS sequence"/>
</dbReference>
<keyword evidence="3" id="KW-0808">Transferase</keyword>
<dbReference type="Gene3D" id="3.40.50.150">
    <property type="entry name" value="Vaccinia Virus protein VP39"/>
    <property type="match status" value="1"/>
</dbReference>
<keyword evidence="4" id="KW-1185">Reference proteome</keyword>
<dbReference type="RefSeq" id="WP_184911413.1">
    <property type="nucleotide sequence ID" value="NZ_JACHJR010000001.1"/>
</dbReference>
<keyword evidence="3" id="KW-0489">Methyltransferase</keyword>
<feature type="domain" description="Methyltransferase" evidence="2">
    <location>
        <begin position="60"/>
        <end position="161"/>
    </location>
</feature>
<dbReference type="InterPro" id="IPR041698">
    <property type="entry name" value="Methyltransf_25"/>
</dbReference>
<accession>A0A7W7S741</accession>
<feature type="region of interest" description="Disordered" evidence="1">
    <location>
        <begin position="291"/>
        <end position="314"/>
    </location>
</feature>
<dbReference type="Pfam" id="PF13649">
    <property type="entry name" value="Methyltransf_25"/>
    <property type="match status" value="1"/>
</dbReference>
<evidence type="ECO:0000313" key="4">
    <source>
        <dbReference type="Proteomes" id="UP000573327"/>
    </source>
</evidence>
<evidence type="ECO:0000256" key="1">
    <source>
        <dbReference type="SAM" id="MobiDB-lite"/>
    </source>
</evidence>
<protein>
    <submittedName>
        <fullName evidence="3">Ubiquinone/menaquinone biosynthesis C-methylase UbiE</fullName>
    </submittedName>
</protein>
<evidence type="ECO:0000259" key="2">
    <source>
        <dbReference type="Pfam" id="PF13649"/>
    </source>
</evidence>
<dbReference type="InterPro" id="IPR050508">
    <property type="entry name" value="Methyltransf_Superfamily"/>
</dbReference>
<dbReference type="GO" id="GO:0008168">
    <property type="term" value="F:methyltransferase activity"/>
    <property type="evidence" value="ECO:0007669"/>
    <property type="project" value="UniProtKB-KW"/>
</dbReference>
<dbReference type="PANTHER" id="PTHR42912">
    <property type="entry name" value="METHYLTRANSFERASE"/>
    <property type="match status" value="1"/>
</dbReference>
<dbReference type="SUPFAM" id="SSF53335">
    <property type="entry name" value="S-adenosyl-L-methionine-dependent methyltransferases"/>
    <property type="match status" value="1"/>
</dbReference>
<name>A0A7W7S741_9ACTN</name>
<reference evidence="3 4" key="1">
    <citation type="submission" date="2020-08" db="EMBL/GenBank/DDBJ databases">
        <title>Sequencing the genomes of 1000 actinobacteria strains.</title>
        <authorList>
            <person name="Klenk H.-P."/>
        </authorList>
    </citation>
    <scope>NUCLEOTIDE SEQUENCE [LARGE SCALE GENOMIC DNA]</scope>
    <source>
        <strain evidence="3 4">DSM 44786</strain>
    </source>
</reference>
<comment type="caution">
    <text evidence="3">The sequence shown here is derived from an EMBL/GenBank/DDBJ whole genome shotgun (WGS) entry which is preliminary data.</text>
</comment>
<sequence length="314" mass="33658">MSRIGLAARALRLTISRTHADPTPDYDAASPSYDTYFSPVMGVHSLAALDEALITPGDDVLELACGTGHLTHEIVRRLGGRGSVRAVDKSPGMLAVARAKVEPEVQYSPELELSLEEGDMEEFLQSRPTASADLVVIGWAICYSKPARLLEQVKRVLRPGGQVVVIETRGDALKTLITQLEKVFAADPSLLTGLIRVSLPKDAATVARWFTKAGLTVDIQRDGHQVLPADTPEAALEWVQRSGAAAGFKDAVDQSREQYALDLIRSGLAEHVARHGSLELRHTFVVVTGRSPGIPRSTAAQGSSEAQRKGVGSA</sequence>
<organism evidence="3 4">
    <name type="scientific">Kitasatospora gansuensis</name>
    <dbReference type="NCBI Taxonomy" id="258050"/>
    <lineage>
        <taxon>Bacteria</taxon>
        <taxon>Bacillati</taxon>
        <taxon>Actinomycetota</taxon>
        <taxon>Actinomycetes</taxon>
        <taxon>Kitasatosporales</taxon>
        <taxon>Streptomycetaceae</taxon>
        <taxon>Kitasatospora</taxon>
    </lineage>
</organism>
<dbReference type="CDD" id="cd02440">
    <property type="entry name" value="AdoMet_MTases"/>
    <property type="match status" value="1"/>
</dbReference>